<evidence type="ECO:0000313" key="3">
    <source>
        <dbReference type="EMBL" id="QEH36775.1"/>
    </source>
</evidence>
<accession>A0A5B9W9K6</accession>
<dbReference type="Gene3D" id="3.40.50.410">
    <property type="entry name" value="von Willebrand factor, type A domain"/>
    <property type="match status" value="1"/>
</dbReference>
<gene>
    <name evidence="3" type="ORF">OJF2_53600</name>
</gene>
<proteinExistence type="predicted"/>
<keyword evidence="4" id="KW-1185">Reference proteome</keyword>
<dbReference type="InterPro" id="IPR002881">
    <property type="entry name" value="DUF58"/>
</dbReference>
<evidence type="ECO:0000313" key="4">
    <source>
        <dbReference type="Proteomes" id="UP000324233"/>
    </source>
</evidence>
<evidence type="ECO:0000259" key="2">
    <source>
        <dbReference type="Pfam" id="PF01882"/>
    </source>
</evidence>
<organism evidence="3 4">
    <name type="scientific">Aquisphaera giovannonii</name>
    <dbReference type="NCBI Taxonomy" id="406548"/>
    <lineage>
        <taxon>Bacteria</taxon>
        <taxon>Pseudomonadati</taxon>
        <taxon>Planctomycetota</taxon>
        <taxon>Planctomycetia</taxon>
        <taxon>Isosphaerales</taxon>
        <taxon>Isosphaeraceae</taxon>
        <taxon>Aquisphaera</taxon>
    </lineage>
</organism>
<dbReference type="PANTHER" id="PTHR33608:SF7">
    <property type="entry name" value="DUF58 DOMAIN-CONTAINING PROTEIN"/>
    <property type="match status" value="1"/>
</dbReference>
<dbReference type="EMBL" id="CP042997">
    <property type="protein sequence ID" value="QEH36775.1"/>
    <property type="molecule type" value="Genomic_DNA"/>
</dbReference>
<reference evidence="3 4" key="1">
    <citation type="submission" date="2019-08" db="EMBL/GenBank/DDBJ databases">
        <title>Deep-cultivation of Planctomycetes and their phenomic and genomic characterization uncovers novel biology.</title>
        <authorList>
            <person name="Wiegand S."/>
            <person name="Jogler M."/>
            <person name="Boedeker C."/>
            <person name="Pinto D."/>
            <person name="Vollmers J."/>
            <person name="Rivas-Marin E."/>
            <person name="Kohn T."/>
            <person name="Peeters S.H."/>
            <person name="Heuer A."/>
            <person name="Rast P."/>
            <person name="Oberbeckmann S."/>
            <person name="Bunk B."/>
            <person name="Jeske O."/>
            <person name="Meyerdierks A."/>
            <person name="Storesund J.E."/>
            <person name="Kallscheuer N."/>
            <person name="Luecker S."/>
            <person name="Lage O.M."/>
            <person name="Pohl T."/>
            <person name="Merkel B.J."/>
            <person name="Hornburger P."/>
            <person name="Mueller R.-W."/>
            <person name="Bruemmer F."/>
            <person name="Labrenz M."/>
            <person name="Spormann A.M."/>
            <person name="Op den Camp H."/>
            <person name="Overmann J."/>
            <person name="Amann R."/>
            <person name="Jetten M.S.M."/>
            <person name="Mascher T."/>
            <person name="Medema M.H."/>
            <person name="Devos D.P."/>
            <person name="Kaster A.-K."/>
            <person name="Ovreas L."/>
            <person name="Rohde M."/>
            <person name="Galperin M.Y."/>
            <person name="Jogler C."/>
        </authorList>
    </citation>
    <scope>NUCLEOTIDE SEQUENCE [LARGE SCALE GENOMIC DNA]</scope>
    <source>
        <strain evidence="3 4">OJF2</strain>
    </source>
</reference>
<feature type="region of interest" description="Disordered" evidence="1">
    <location>
        <begin position="1"/>
        <end position="30"/>
    </location>
</feature>
<sequence length="320" mass="36374">MSTAEPMPTPRTAAPSPSAAPGRAAAKGDEPLLDPEFLHKLEQLELVSRKIIVGRMKGERKSRRRGTSVEFAEHRNYTVGDDLRHIDWNVYGRLDRLFLKLFLEEEDLHVYTLLDTSVSMNFGTPTKLRYGKQVAAALAFIGLVNQDRVILDTFASRLDQGLPGIRGRSQMWRIVDYLDRLAPSGESDLKAAAKEFAIRHAGKGIVVVISDFLDKHGYEDALRYLLARKMDIFVIHLLSREEVEPELVGDLRLVDSEDDEVTEITMSAPLLKRYKDNLNAFVGDLKEWCTRRGITYIFTTNQLPFDKLVLNYLRERGLVK</sequence>
<evidence type="ECO:0000256" key="1">
    <source>
        <dbReference type="SAM" id="MobiDB-lite"/>
    </source>
</evidence>
<name>A0A5B9W9K6_9BACT</name>
<dbReference type="KEGG" id="agv:OJF2_53600"/>
<dbReference type="SUPFAM" id="SSF53300">
    <property type="entry name" value="vWA-like"/>
    <property type="match status" value="1"/>
</dbReference>
<dbReference type="InterPro" id="IPR036465">
    <property type="entry name" value="vWFA_dom_sf"/>
</dbReference>
<dbReference type="PANTHER" id="PTHR33608">
    <property type="entry name" value="BLL2464 PROTEIN"/>
    <property type="match status" value="1"/>
</dbReference>
<dbReference type="Proteomes" id="UP000324233">
    <property type="component" value="Chromosome"/>
</dbReference>
<feature type="domain" description="DUF58" evidence="2">
    <location>
        <begin position="73"/>
        <end position="274"/>
    </location>
</feature>
<dbReference type="Pfam" id="PF01882">
    <property type="entry name" value="DUF58"/>
    <property type="match status" value="1"/>
</dbReference>
<dbReference type="AlphaFoldDB" id="A0A5B9W9K6"/>
<dbReference type="CDD" id="cd00198">
    <property type="entry name" value="vWFA"/>
    <property type="match status" value="1"/>
</dbReference>
<dbReference type="RefSeq" id="WP_246196157.1">
    <property type="nucleotide sequence ID" value="NZ_CP042997.1"/>
</dbReference>
<protein>
    <recommendedName>
        <fullName evidence="2">DUF58 domain-containing protein</fullName>
    </recommendedName>
</protein>
<feature type="compositionally biased region" description="Low complexity" evidence="1">
    <location>
        <begin position="10"/>
        <end position="25"/>
    </location>
</feature>